<feature type="compositionally biased region" description="Basic residues" evidence="1">
    <location>
        <begin position="28"/>
        <end position="37"/>
    </location>
</feature>
<feature type="compositionally biased region" description="Low complexity" evidence="1">
    <location>
        <begin position="53"/>
        <end position="66"/>
    </location>
</feature>
<feature type="region of interest" description="Disordered" evidence="1">
    <location>
        <begin position="1"/>
        <end position="116"/>
    </location>
</feature>
<dbReference type="Proteomes" id="UP000190648">
    <property type="component" value="Unassembled WGS sequence"/>
</dbReference>
<dbReference type="OrthoDB" id="10050218at2759"/>
<gene>
    <name evidence="2" type="ORF">AV530_006840</name>
</gene>
<evidence type="ECO:0000256" key="1">
    <source>
        <dbReference type="SAM" id="MobiDB-lite"/>
    </source>
</evidence>
<name>A0A1V4KQL4_PATFA</name>
<proteinExistence type="predicted"/>
<dbReference type="AlphaFoldDB" id="A0A1V4KQL4"/>
<comment type="caution">
    <text evidence="2">The sequence shown here is derived from an EMBL/GenBank/DDBJ whole genome shotgun (WGS) entry which is preliminary data.</text>
</comment>
<dbReference type="STRING" id="372326.A0A1V4KQL4"/>
<evidence type="ECO:0000313" key="2">
    <source>
        <dbReference type="EMBL" id="OPJ86728.1"/>
    </source>
</evidence>
<organism evidence="2 3">
    <name type="scientific">Patagioenas fasciata monilis</name>
    <dbReference type="NCBI Taxonomy" id="372326"/>
    <lineage>
        <taxon>Eukaryota</taxon>
        <taxon>Metazoa</taxon>
        <taxon>Chordata</taxon>
        <taxon>Craniata</taxon>
        <taxon>Vertebrata</taxon>
        <taxon>Euteleostomi</taxon>
        <taxon>Archelosauria</taxon>
        <taxon>Archosauria</taxon>
        <taxon>Dinosauria</taxon>
        <taxon>Saurischia</taxon>
        <taxon>Theropoda</taxon>
        <taxon>Coelurosauria</taxon>
        <taxon>Aves</taxon>
        <taxon>Neognathae</taxon>
        <taxon>Neoaves</taxon>
        <taxon>Columbimorphae</taxon>
        <taxon>Columbiformes</taxon>
        <taxon>Columbidae</taxon>
        <taxon>Patagioenas</taxon>
    </lineage>
</organism>
<sequence>MAAEAAAGMSALADDRGAAEAGGEASKNRRKGGRVVKSRYLDYDKKDAEKDNSASSFSKSIVKPSSGTKPRSALPQECKTPADVASRSSSQSSFEKGDLQSTLLDEDKTGRPDLDISAISGRGIETFRV</sequence>
<feature type="compositionally biased region" description="Basic and acidic residues" evidence="1">
    <location>
        <begin position="105"/>
        <end position="114"/>
    </location>
</feature>
<reference evidence="2 3" key="1">
    <citation type="submission" date="2016-02" db="EMBL/GenBank/DDBJ databases">
        <title>Band-tailed pigeon sequencing and assembly.</title>
        <authorList>
            <person name="Soares A.E."/>
            <person name="Novak B.J."/>
            <person name="Rice E.S."/>
            <person name="O'Connell B."/>
            <person name="Chang D."/>
            <person name="Weber S."/>
            <person name="Shapiro B."/>
        </authorList>
    </citation>
    <scope>NUCLEOTIDE SEQUENCE [LARGE SCALE GENOMIC DNA]</scope>
    <source>
        <strain evidence="2">BTP2013</strain>
        <tissue evidence="2">Blood</tissue>
    </source>
</reference>
<feature type="compositionally biased region" description="Basic and acidic residues" evidence="1">
    <location>
        <begin position="39"/>
        <end position="52"/>
    </location>
</feature>
<evidence type="ECO:0000313" key="3">
    <source>
        <dbReference type="Proteomes" id="UP000190648"/>
    </source>
</evidence>
<keyword evidence="3" id="KW-1185">Reference proteome</keyword>
<dbReference type="EMBL" id="LSYS01002182">
    <property type="protein sequence ID" value="OPJ86728.1"/>
    <property type="molecule type" value="Genomic_DNA"/>
</dbReference>
<feature type="compositionally biased region" description="Low complexity" evidence="1">
    <location>
        <begin position="1"/>
        <end position="12"/>
    </location>
</feature>
<accession>A0A1V4KQL4</accession>
<protein>
    <submittedName>
        <fullName evidence="2">Uncharacterized protein</fullName>
    </submittedName>
</protein>